<reference evidence="1 2" key="1">
    <citation type="submission" date="2019-05" db="EMBL/GenBank/DDBJ databases">
        <title>Another draft genome of Portunus trituberculatus and its Hox gene families provides insights of decapod evolution.</title>
        <authorList>
            <person name="Jeong J.-H."/>
            <person name="Song I."/>
            <person name="Kim S."/>
            <person name="Choi T."/>
            <person name="Kim D."/>
            <person name="Ryu S."/>
            <person name="Kim W."/>
        </authorList>
    </citation>
    <scope>NUCLEOTIDE SEQUENCE [LARGE SCALE GENOMIC DNA]</scope>
    <source>
        <tissue evidence="1">Muscle</tissue>
    </source>
</reference>
<gene>
    <name evidence="1" type="ORF">E2C01_094403</name>
</gene>
<evidence type="ECO:0000313" key="1">
    <source>
        <dbReference type="EMBL" id="MPC99010.1"/>
    </source>
</evidence>
<accession>A0A5B7JQC1</accession>
<proteinExistence type="predicted"/>
<dbReference type="AlphaFoldDB" id="A0A5B7JQC1"/>
<sequence>MMHKLVNHMEKIDRQDLVSLTEDGDQEVSV</sequence>
<keyword evidence="2" id="KW-1185">Reference proteome</keyword>
<protein>
    <submittedName>
        <fullName evidence="1">Uncharacterized protein</fullName>
    </submittedName>
</protein>
<evidence type="ECO:0000313" key="2">
    <source>
        <dbReference type="Proteomes" id="UP000324222"/>
    </source>
</evidence>
<organism evidence="1 2">
    <name type="scientific">Portunus trituberculatus</name>
    <name type="common">Swimming crab</name>
    <name type="synonym">Neptunus trituberculatus</name>
    <dbReference type="NCBI Taxonomy" id="210409"/>
    <lineage>
        <taxon>Eukaryota</taxon>
        <taxon>Metazoa</taxon>
        <taxon>Ecdysozoa</taxon>
        <taxon>Arthropoda</taxon>
        <taxon>Crustacea</taxon>
        <taxon>Multicrustacea</taxon>
        <taxon>Malacostraca</taxon>
        <taxon>Eumalacostraca</taxon>
        <taxon>Eucarida</taxon>
        <taxon>Decapoda</taxon>
        <taxon>Pleocyemata</taxon>
        <taxon>Brachyura</taxon>
        <taxon>Eubrachyura</taxon>
        <taxon>Portunoidea</taxon>
        <taxon>Portunidae</taxon>
        <taxon>Portuninae</taxon>
        <taxon>Portunus</taxon>
    </lineage>
</organism>
<dbReference type="EMBL" id="VSRR010116593">
    <property type="protein sequence ID" value="MPC99010.1"/>
    <property type="molecule type" value="Genomic_DNA"/>
</dbReference>
<comment type="caution">
    <text evidence="1">The sequence shown here is derived from an EMBL/GenBank/DDBJ whole genome shotgun (WGS) entry which is preliminary data.</text>
</comment>
<name>A0A5B7JQC1_PORTR</name>
<dbReference type="Proteomes" id="UP000324222">
    <property type="component" value="Unassembled WGS sequence"/>
</dbReference>